<dbReference type="InterPro" id="IPR022533">
    <property type="entry name" value="Cox20"/>
</dbReference>
<keyword evidence="6" id="KW-1133">Transmembrane helix</keyword>
<dbReference type="PIRSF" id="PIRSF007871">
    <property type="entry name" value="Cox20"/>
    <property type="match status" value="1"/>
</dbReference>
<evidence type="ECO:0000256" key="10">
    <source>
        <dbReference type="SAM" id="MobiDB-lite"/>
    </source>
</evidence>
<comment type="caution">
    <text evidence="11">The sequence shown here is derived from an EMBL/GenBank/DDBJ whole genome shotgun (WGS) entry which is preliminary data.</text>
</comment>
<evidence type="ECO:0000256" key="3">
    <source>
        <dbReference type="ARBA" id="ARBA00017689"/>
    </source>
</evidence>
<evidence type="ECO:0000256" key="6">
    <source>
        <dbReference type="ARBA" id="ARBA00022989"/>
    </source>
</evidence>
<evidence type="ECO:0000256" key="8">
    <source>
        <dbReference type="ARBA" id="ARBA00023136"/>
    </source>
</evidence>
<dbReference type="PANTHER" id="PTHR31586:SF1">
    <property type="entry name" value="CYTOCHROME C OXIDASE ASSEMBLY PROTEIN COX20, MITOCHONDRIAL"/>
    <property type="match status" value="1"/>
</dbReference>
<dbReference type="EMBL" id="JOWA01000092">
    <property type="protein sequence ID" value="KEZ43511.1"/>
    <property type="molecule type" value="Genomic_DNA"/>
</dbReference>
<evidence type="ECO:0000313" key="12">
    <source>
        <dbReference type="Proteomes" id="UP000028545"/>
    </source>
</evidence>
<keyword evidence="7 9" id="KW-0496">Mitochondrion</keyword>
<keyword evidence="5 9" id="KW-0999">Mitochondrion inner membrane</keyword>
<dbReference type="GO" id="GO:0005743">
    <property type="term" value="C:mitochondrial inner membrane"/>
    <property type="evidence" value="ECO:0007669"/>
    <property type="project" value="UniProtKB-SubCell"/>
</dbReference>
<keyword evidence="12" id="KW-1185">Reference proteome</keyword>
<comment type="function">
    <text evidence="9">Involved in the assembly of the cytochrome c oxidase complex.</text>
</comment>
<gene>
    <name evidence="11" type="ORF">SAPIO_CDS4408</name>
</gene>
<evidence type="ECO:0000256" key="2">
    <source>
        <dbReference type="ARBA" id="ARBA00009575"/>
    </source>
</evidence>
<organism evidence="11 12">
    <name type="scientific">Pseudallescheria apiosperma</name>
    <name type="common">Scedosporium apiospermum</name>
    <dbReference type="NCBI Taxonomy" id="563466"/>
    <lineage>
        <taxon>Eukaryota</taxon>
        <taxon>Fungi</taxon>
        <taxon>Dikarya</taxon>
        <taxon>Ascomycota</taxon>
        <taxon>Pezizomycotina</taxon>
        <taxon>Sordariomycetes</taxon>
        <taxon>Hypocreomycetidae</taxon>
        <taxon>Microascales</taxon>
        <taxon>Microascaceae</taxon>
        <taxon>Scedosporium</taxon>
    </lineage>
</organism>
<evidence type="ECO:0000256" key="4">
    <source>
        <dbReference type="ARBA" id="ARBA00022692"/>
    </source>
</evidence>
<reference evidence="11 12" key="1">
    <citation type="journal article" date="2014" name="Genome Announc.">
        <title>Draft genome sequence of the pathogenic fungus Scedosporium apiospermum.</title>
        <authorList>
            <person name="Vandeputte P."/>
            <person name="Ghamrawi S."/>
            <person name="Rechenmann M."/>
            <person name="Iltis A."/>
            <person name="Giraud S."/>
            <person name="Fleury M."/>
            <person name="Thornton C."/>
            <person name="Delhaes L."/>
            <person name="Meyer W."/>
            <person name="Papon N."/>
            <person name="Bouchara J.P."/>
        </authorList>
    </citation>
    <scope>NUCLEOTIDE SEQUENCE [LARGE SCALE GENOMIC DNA]</scope>
    <source>
        <strain evidence="11 12">IHEM 14462</strain>
    </source>
</reference>
<dbReference type="RefSeq" id="XP_016643310.1">
    <property type="nucleotide sequence ID" value="XM_016786965.1"/>
</dbReference>
<dbReference type="GeneID" id="27723480"/>
<evidence type="ECO:0000256" key="1">
    <source>
        <dbReference type="ARBA" id="ARBA00004273"/>
    </source>
</evidence>
<dbReference type="KEGG" id="sapo:SAPIO_CDS4408"/>
<dbReference type="Pfam" id="PF12597">
    <property type="entry name" value="Cox20"/>
    <property type="match status" value="1"/>
</dbReference>
<proteinExistence type="inferred from homology"/>
<keyword evidence="4" id="KW-0812">Transmembrane</keyword>
<comment type="subcellular location">
    <subcellularLocation>
        <location evidence="1 9">Mitochondrion inner membrane</location>
    </subcellularLocation>
</comment>
<evidence type="ECO:0000313" key="11">
    <source>
        <dbReference type="EMBL" id="KEZ43511.1"/>
    </source>
</evidence>
<evidence type="ECO:0000256" key="7">
    <source>
        <dbReference type="ARBA" id="ARBA00023128"/>
    </source>
</evidence>
<accession>A0A084G849</accession>
<keyword evidence="8 9" id="KW-0472">Membrane</keyword>
<dbReference type="AlphaFoldDB" id="A0A084G849"/>
<evidence type="ECO:0000256" key="5">
    <source>
        <dbReference type="ARBA" id="ARBA00022792"/>
    </source>
</evidence>
<name>A0A084G849_PSEDA</name>
<dbReference type="PANTHER" id="PTHR31586">
    <property type="entry name" value="CYTOCHROME C OXIDASE PROTEIN 20"/>
    <property type="match status" value="1"/>
</dbReference>
<sequence>MSSDSTGSDREPQPNQSGKRLHIWGRPIEPPAPSTTPTTPTTEGKALSGDDFQKNFPETQGISISDAFKTVKPEDMLQVHKSVCGRQGLLTGIAAGAIIGGLRFVWRGTPIKAANWAVGGFLAGATVGFERCQYLRRLERISMKRIVEVHQADVAEKKRLKEEEDRQKQLQEEAAKKKWYKFW</sequence>
<evidence type="ECO:0000256" key="9">
    <source>
        <dbReference type="PIRNR" id="PIRNR007871"/>
    </source>
</evidence>
<dbReference type="GO" id="GO:0033617">
    <property type="term" value="P:mitochondrial respiratory chain complex IV assembly"/>
    <property type="evidence" value="ECO:0007669"/>
    <property type="project" value="InterPro"/>
</dbReference>
<dbReference type="Proteomes" id="UP000028545">
    <property type="component" value="Unassembled WGS sequence"/>
</dbReference>
<protein>
    <recommendedName>
        <fullName evidence="3 9">Cytochrome c oxidase assembly protein COX20, mitochondrial</fullName>
    </recommendedName>
</protein>
<dbReference type="OMA" id="NWAVGMF"/>
<feature type="region of interest" description="Disordered" evidence="10">
    <location>
        <begin position="1"/>
        <end position="53"/>
    </location>
</feature>
<dbReference type="HOGENOM" id="CLU_101495_0_1_1"/>
<dbReference type="VEuPathDB" id="FungiDB:SAPIO_CDS4408"/>
<comment type="similarity">
    <text evidence="2 9">Belongs to the COX20 family.</text>
</comment>
<dbReference type="OrthoDB" id="14603at2759"/>